<protein>
    <submittedName>
        <fullName evidence="6">Ankyrin repeat-containing domain protein</fullName>
    </submittedName>
</protein>
<feature type="repeat" description="ANK" evidence="3">
    <location>
        <begin position="1196"/>
        <end position="1228"/>
    </location>
</feature>
<dbReference type="HOGENOM" id="CLU_000288_34_2_1"/>
<feature type="repeat" description="ANK" evidence="3">
    <location>
        <begin position="1399"/>
        <end position="1431"/>
    </location>
</feature>
<accession>A0A0B4G7W1</accession>
<evidence type="ECO:0000259" key="5">
    <source>
        <dbReference type="Pfam" id="PF24883"/>
    </source>
</evidence>
<evidence type="ECO:0000256" key="2">
    <source>
        <dbReference type="ARBA" id="ARBA00023043"/>
    </source>
</evidence>
<gene>
    <name evidence="6" type="ORF">MAN_06658</name>
</gene>
<dbReference type="Gene3D" id="3.40.50.1580">
    <property type="entry name" value="Nucleoside phosphorylase domain"/>
    <property type="match status" value="1"/>
</dbReference>
<dbReference type="Proteomes" id="UP000031186">
    <property type="component" value="Unassembled WGS sequence"/>
</dbReference>
<dbReference type="EMBL" id="AZNF01000008">
    <property type="protein sequence ID" value="KID64484.1"/>
    <property type="molecule type" value="Genomic_DNA"/>
</dbReference>
<dbReference type="InterPro" id="IPR027417">
    <property type="entry name" value="P-loop_NTPase"/>
</dbReference>
<dbReference type="SUPFAM" id="SSF48403">
    <property type="entry name" value="Ankyrin repeat"/>
    <property type="match status" value="2"/>
</dbReference>
<evidence type="ECO:0000313" key="7">
    <source>
        <dbReference type="Proteomes" id="UP000031186"/>
    </source>
</evidence>
<dbReference type="PANTHER" id="PTHR24198">
    <property type="entry name" value="ANKYRIN REPEAT AND PROTEIN KINASE DOMAIN-CONTAINING PROTEIN"/>
    <property type="match status" value="1"/>
</dbReference>
<feature type="repeat" description="ANK" evidence="3">
    <location>
        <begin position="1366"/>
        <end position="1398"/>
    </location>
</feature>
<feature type="non-terminal residue" evidence="6">
    <location>
        <position position="1"/>
    </location>
</feature>
<evidence type="ECO:0000259" key="4">
    <source>
        <dbReference type="Pfam" id="PF22939"/>
    </source>
</evidence>
<feature type="repeat" description="ANK" evidence="3">
    <location>
        <begin position="964"/>
        <end position="996"/>
    </location>
</feature>
<reference evidence="6 7" key="1">
    <citation type="journal article" date="2014" name="Proc. Natl. Acad. Sci. U.S.A.">
        <title>Trajectory and genomic determinants of fungal-pathogen speciation and host adaptation.</title>
        <authorList>
            <person name="Hu X."/>
            <person name="Xiao G."/>
            <person name="Zheng P."/>
            <person name="Shang Y."/>
            <person name="Su Y."/>
            <person name="Zhang X."/>
            <person name="Liu X."/>
            <person name="Zhan S."/>
            <person name="St Leger R.J."/>
            <person name="Wang C."/>
        </authorList>
    </citation>
    <scope>NUCLEOTIDE SEQUENCE [LARGE SCALE GENOMIC DNA]</scope>
    <source>
        <strain evidence="6 7">ARSEF 549</strain>
    </source>
</reference>
<dbReference type="SUPFAM" id="SSF53167">
    <property type="entry name" value="Purine and uridine phosphorylases"/>
    <property type="match status" value="1"/>
</dbReference>
<dbReference type="PROSITE" id="PS50088">
    <property type="entry name" value="ANK_REPEAT"/>
    <property type="match status" value="16"/>
</dbReference>
<evidence type="ECO:0000313" key="6">
    <source>
        <dbReference type="EMBL" id="KID64484.1"/>
    </source>
</evidence>
<name>A0A0B4G7W1_METAF</name>
<evidence type="ECO:0000256" key="1">
    <source>
        <dbReference type="ARBA" id="ARBA00022737"/>
    </source>
</evidence>
<dbReference type="InterPro" id="IPR035994">
    <property type="entry name" value="Nucleoside_phosphorylase_sf"/>
</dbReference>
<dbReference type="Pfam" id="PF00023">
    <property type="entry name" value="Ank"/>
    <property type="match status" value="4"/>
</dbReference>
<dbReference type="Gene3D" id="1.25.40.20">
    <property type="entry name" value="Ankyrin repeat-containing domain"/>
    <property type="match status" value="6"/>
</dbReference>
<feature type="repeat" description="ANK" evidence="3">
    <location>
        <begin position="1130"/>
        <end position="1162"/>
    </location>
</feature>
<feature type="domain" description="GPI inositol-deacylase winged helix" evidence="4">
    <location>
        <begin position="635"/>
        <end position="717"/>
    </location>
</feature>
<dbReference type="Pfam" id="PF12796">
    <property type="entry name" value="Ank_2"/>
    <property type="match status" value="5"/>
</dbReference>
<feature type="domain" description="Nephrocystin 3-like N-terminal" evidence="5">
    <location>
        <begin position="346"/>
        <end position="519"/>
    </location>
</feature>
<dbReference type="OrthoDB" id="4959772at2759"/>
<proteinExistence type="predicted"/>
<dbReference type="Pfam" id="PF24883">
    <property type="entry name" value="NPHP3_N"/>
    <property type="match status" value="1"/>
</dbReference>
<dbReference type="InterPro" id="IPR002110">
    <property type="entry name" value="Ankyrin_rpt"/>
</dbReference>
<feature type="repeat" description="ANK" evidence="3">
    <location>
        <begin position="1300"/>
        <end position="1332"/>
    </location>
</feature>
<dbReference type="InterPro" id="IPR054471">
    <property type="entry name" value="GPIID_WHD"/>
</dbReference>
<feature type="repeat" description="ANK" evidence="3">
    <location>
        <begin position="865"/>
        <end position="897"/>
    </location>
</feature>
<comment type="caution">
    <text evidence="6">The sequence shown here is derived from an EMBL/GenBank/DDBJ whole genome shotgun (WGS) entry which is preliminary data.</text>
</comment>
<feature type="repeat" description="ANK" evidence="3">
    <location>
        <begin position="1163"/>
        <end position="1195"/>
    </location>
</feature>
<evidence type="ECO:0000256" key="3">
    <source>
        <dbReference type="PROSITE-ProRule" id="PRU00023"/>
    </source>
</evidence>
<feature type="repeat" description="ANK" evidence="3">
    <location>
        <begin position="1432"/>
        <end position="1464"/>
    </location>
</feature>
<dbReference type="Pfam" id="PF22939">
    <property type="entry name" value="WHD_GPIID"/>
    <property type="match status" value="1"/>
</dbReference>
<dbReference type="GO" id="GO:0009116">
    <property type="term" value="P:nucleoside metabolic process"/>
    <property type="evidence" value="ECO:0007669"/>
    <property type="project" value="InterPro"/>
</dbReference>
<dbReference type="PROSITE" id="PS50297">
    <property type="entry name" value="ANK_REP_REGION"/>
    <property type="match status" value="16"/>
</dbReference>
<keyword evidence="2 3" id="KW-0040">ANK repeat</keyword>
<feature type="repeat" description="ANK" evidence="3">
    <location>
        <begin position="1333"/>
        <end position="1365"/>
    </location>
</feature>
<dbReference type="GO" id="GO:0003824">
    <property type="term" value="F:catalytic activity"/>
    <property type="evidence" value="ECO:0007669"/>
    <property type="project" value="InterPro"/>
</dbReference>
<dbReference type="VEuPathDB" id="FungiDB:MAN_06658"/>
<dbReference type="InterPro" id="IPR036770">
    <property type="entry name" value="Ankyrin_rpt-contain_sf"/>
</dbReference>
<feature type="repeat" description="ANK" evidence="3">
    <location>
        <begin position="1096"/>
        <end position="1128"/>
    </location>
</feature>
<feature type="repeat" description="ANK" evidence="3">
    <location>
        <begin position="1030"/>
        <end position="1062"/>
    </location>
</feature>
<keyword evidence="7" id="KW-1185">Reference proteome</keyword>
<dbReference type="PANTHER" id="PTHR24198:SF165">
    <property type="entry name" value="ANKYRIN REPEAT-CONTAINING PROTEIN-RELATED"/>
    <property type="match status" value="1"/>
</dbReference>
<dbReference type="InterPro" id="IPR056884">
    <property type="entry name" value="NPHP3-like_N"/>
</dbReference>
<dbReference type="PRINTS" id="PR01415">
    <property type="entry name" value="ANKYRIN"/>
</dbReference>
<sequence length="1466" mass="161946">MPATLRYEDYTIGWICALHVEALAARFMLDKRHDGVFPGRHGDDNNYIAGSIGSHNVVLAGLPTKSIGTVSAAILVSQMRQSFPNLRYGLMVGIGAGVPGRHLKPDVRLGDVVVAAPTEDSDDVQCVIGYELGKETAGGFIKKNWLYPTDLRLRTAISTIQTETEFNRSHGFLKHLDVFQTKPEGQKFLFPGVDNDQLYEAEEADDKYSLVARDPRDSQNPVVHYGRIGSGNKVIKNAKLRDELRDKYNIICLEMEAVGLMNTLPVAVIRGICDYADCHKNDTWRHYAAATAASYAKELLYAIGADPPATPRLGGVLCADETKCLQSLYKSDYKSHGKRNPDRVPGTCEWFLRHPKYRRWRQERQSSLLWVSGDPGCGKSVLASFLLGELKSDKSQTILPGTVCLFYFKDDNDKQNSATSALCAILHQLFTAKKFLVKHAMPEYENKDQKFTNEFSTLWDICTTALNDADCGNVICVLDGLDECELLTRNLLIDSLVKFFSASGSRDTNSFLKFIVTSRPYGAIERRFYSPRTTAPPTIRLKMEDETTAISRDIELVVNAKVDEIGHIKSLPASARADLQKRLISNADRTFLWVSLILQMVEESARVSRAALNDIATTIPGTLHAVYDKILHHVSNDQASRKLLHIIVAAVRPLSLEEMNVALNITRYDHSNEDLDLEPSIHGTIKELCGPLVKIVNSKVYLVHHTAKEFLTRSNGEIDMSLGPWKHSLYLNESNLILAEACTWYLLFSHFQDHPLEINLRLPSLDIESRVDQYARRHNFLDYAAKNWATHFQQTGIQGNALLKKTILDVCDSQAQRFRTWFWVYQSNTDVYFPPYTCPMDPMIRSSFRVEVIKRSLQPKKAFKSSWIALHWAARSGYSAVVQVLLENGASAASKTHSGWTALCWAASTGHQDIVELLLNKGANVRTKTAFGWTPLHLAVGNGHMSVVQLLLENGSEIDAKDPDGYTASHRALVIGRYDIVRLLVQYGTDINVQDMGRNTLLHSAAASGQEEAVRLLLRNGANIASKAENGETALHKASASGSKAIVRMLLDGGAEINCSDNARRTALHYATKVGDGDILRLLLDGGADVAAKDMCGGTALHLAAESGNEAILRILLETGIDVMERNALSGETALHRAAGNSHDTVVRLLLEEGALVNAKDVYGGTSLHWAFDSENGALIRLLLKQGADTNATTIHGGTVLHRATWNGNVTAVRMLIENGVDIYDENRIGETAAMLAVMPGYEDIVRLLLKQPTRDPGDDMIAMNAAGLPHLQWAARLGHKAIRELLLMKGVDGNERDFIGLITLHHAISSRNKKIVSLLLEKGADINATSQRGWRALHEAVFTGNKEIVSLLLEKGADINATYQRGWTALHEAVLTGNKEIVSLLLEKGADINAICQGGWTALHEAILIGNKEIVLLLLEKGADVNAIYQRGWRALHEAVSTGNREIVSLLLEKEARNDIVHLTG</sequence>
<feature type="repeat" description="ANK" evidence="3">
    <location>
        <begin position="1063"/>
        <end position="1095"/>
    </location>
</feature>
<dbReference type="SUPFAM" id="SSF52540">
    <property type="entry name" value="P-loop containing nucleoside triphosphate hydrolases"/>
    <property type="match status" value="1"/>
</dbReference>
<organism evidence="6 7">
    <name type="scientific">Metarhizium anisopliae (strain ARSEF 549)</name>
    <dbReference type="NCBI Taxonomy" id="3151832"/>
    <lineage>
        <taxon>Eukaryota</taxon>
        <taxon>Fungi</taxon>
        <taxon>Dikarya</taxon>
        <taxon>Ascomycota</taxon>
        <taxon>Pezizomycotina</taxon>
        <taxon>Sordariomycetes</taxon>
        <taxon>Hypocreomycetidae</taxon>
        <taxon>Hypocreales</taxon>
        <taxon>Clavicipitaceae</taxon>
        <taxon>Metarhizium</taxon>
    </lineage>
</organism>
<feature type="repeat" description="ANK" evidence="3">
    <location>
        <begin position="898"/>
        <end position="930"/>
    </location>
</feature>
<keyword evidence="1" id="KW-0677">Repeat</keyword>
<dbReference type="Gene3D" id="3.40.50.300">
    <property type="entry name" value="P-loop containing nucleotide triphosphate hydrolases"/>
    <property type="match status" value="1"/>
</dbReference>
<feature type="repeat" description="ANK" evidence="3">
    <location>
        <begin position="997"/>
        <end position="1029"/>
    </location>
</feature>
<dbReference type="SMART" id="SM00248">
    <property type="entry name" value="ANK"/>
    <property type="match status" value="18"/>
</dbReference>
<feature type="repeat" description="ANK" evidence="3">
    <location>
        <begin position="931"/>
        <end position="963"/>
    </location>
</feature>